<proteinExistence type="inferred from homology"/>
<evidence type="ECO:0000313" key="7">
    <source>
        <dbReference type="Proteomes" id="UP000825729"/>
    </source>
</evidence>
<dbReference type="Proteomes" id="UP000825729">
    <property type="component" value="Unassembled WGS sequence"/>
</dbReference>
<organism evidence="6 7">
    <name type="scientific">Aristolochia fimbriata</name>
    <name type="common">White veined hardy Dutchman's pipe vine</name>
    <dbReference type="NCBI Taxonomy" id="158543"/>
    <lineage>
        <taxon>Eukaryota</taxon>
        <taxon>Viridiplantae</taxon>
        <taxon>Streptophyta</taxon>
        <taxon>Embryophyta</taxon>
        <taxon>Tracheophyta</taxon>
        <taxon>Spermatophyta</taxon>
        <taxon>Magnoliopsida</taxon>
        <taxon>Magnoliidae</taxon>
        <taxon>Piperales</taxon>
        <taxon>Aristolochiaceae</taxon>
        <taxon>Aristolochia</taxon>
    </lineage>
</organism>
<keyword evidence="2" id="KW-0004">4Fe-4S</keyword>
<keyword evidence="2" id="KW-0411">Iron-sulfur</keyword>
<sequence length="139" mass="15765">MSSLRFHTPSLPAIRSNRRRPRAAPTPSAVPAAEPDSLRLEPRVEERDADWVLKEKFRQGINPQEKVKLEKEPMKLIVERGIEELANTMLEEIRVPNSPKTIRGVDCIGVVQDGRIVEQGSHTDLVTSWARVRARARAR</sequence>
<comment type="caution">
    <text evidence="6">The sequence shown here is derived from an EMBL/GenBank/DDBJ whole genome shotgun (WGS) entry which is preliminary data.</text>
</comment>
<evidence type="ECO:0000256" key="2">
    <source>
        <dbReference type="ARBA" id="ARBA00022485"/>
    </source>
</evidence>
<comment type="similarity">
    <text evidence="1">Belongs to the nitrite and sulfite reductase 4Fe-4S domain family.</text>
</comment>
<protein>
    <submittedName>
        <fullName evidence="6">Uncharacterized protein</fullName>
    </submittedName>
</protein>
<dbReference type="EMBL" id="JAINDJ010000007">
    <property type="protein sequence ID" value="KAG9442956.1"/>
    <property type="molecule type" value="Genomic_DNA"/>
</dbReference>
<keyword evidence="7" id="KW-1185">Reference proteome</keyword>
<evidence type="ECO:0000256" key="1">
    <source>
        <dbReference type="ARBA" id="ARBA00010429"/>
    </source>
</evidence>
<keyword evidence="3" id="KW-0479">Metal-binding</keyword>
<feature type="compositionally biased region" description="Low complexity" evidence="5">
    <location>
        <begin position="23"/>
        <end position="35"/>
    </location>
</feature>
<dbReference type="InterPro" id="IPR051329">
    <property type="entry name" value="NIR_SIR_4Fe-4S"/>
</dbReference>
<gene>
    <name evidence="6" type="ORF">H6P81_018810</name>
</gene>
<dbReference type="GO" id="GO:0016491">
    <property type="term" value="F:oxidoreductase activity"/>
    <property type="evidence" value="ECO:0007669"/>
    <property type="project" value="UniProtKB-KW"/>
</dbReference>
<evidence type="ECO:0000256" key="4">
    <source>
        <dbReference type="ARBA" id="ARBA00023002"/>
    </source>
</evidence>
<dbReference type="Gene3D" id="3.90.480.20">
    <property type="match status" value="1"/>
</dbReference>
<dbReference type="GO" id="GO:0051539">
    <property type="term" value="F:4 iron, 4 sulfur cluster binding"/>
    <property type="evidence" value="ECO:0007669"/>
    <property type="project" value="UniProtKB-KW"/>
</dbReference>
<dbReference type="PANTHER" id="PTHR32439">
    <property type="entry name" value="FERREDOXIN--NITRITE REDUCTASE, CHLOROPLASTIC"/>
    <property type="match status" value="1"/>
</dbReference>
<keyword evidence="3" id="KW-0408">Iron</keyword>
<feature type="region of interest" description="Disordered" evidence="5">
    <location>
        <begin position="1"/>
        <end position="41"/>
    </location>
</feature>
<keyword evidence="3" id="KW-0349">Heme</keyword>
<evidence type="ECO:0000313" key="6">
    <source>
        <dbReference type="EMBL" id="KAG9442956.1"/>
    </source>
</evidence>
<name>A0AAV7E3K1_ARIFI</name>
<dbReference type="AlphaFoldDB" id="A0AAV7E3K1"/>
<accession>A0AAV7E3K1</accession>
<reference evidence="6 7" key="1">
    <citation type="submission" date="2021-07" db="EMBL/GenBank/DDBJ databases">
        <title>The Aristolochia fimbriata genome: insights into angiosperm evolution, floral development and chemical biosynthesis.</title>
        <authorList>
            <person name="Jiao Y."/>
        </authorList>
    </citation>
    <scope>NUCLEOTIDE SEQUENCE [LARGE SCALE GENOMIC DNA]</scope>
    <source>
        <strain evidence="6">IBCAS-2021</strain>
        <tissue evidence="6">Leaf</tissue>
    </source>
</reference>
<evidence type="ECO:0000256" key="3">
    <source>
        <dbReference type="ARBA" id="ARBA00022617"/>
    </source>
</evidence>
<dbReference type="PANTHER" id="PTHR32439:SF0">
    <property type="entry name" value="FERREDOXIN--NITRITE REDUCTASE, CHLOROPLASTIC"/>
    <property type="match status" value="1"/>
</dbReference>
<keyword evidence="4" id="KW-0560">Oxidoreductase</keyword>
<evidence type="ECO:0000256" key="5">
    <source>
        <dbReference type="SAM" id="MobiDB-lite"/>
    </source>
</evidence>